<proteinExistence type="predicted"/>
<evidence type="ECO:0000256" key="1">
    <source>
        <dbReference type="SAM" id="Coils"/>
    </source>
</evidence>
<keyword evidence="3" id="KW-1185">Reference proteome</keyword>
<accession>A0A8S3SL23</accession>
<protein>
    <submittedName>
        <fullName evidence="2">Uncharacterized protein</fullName>
    </submittedName>
</protein>
<organism evidence="2 3">
    <name type="scientific">Mytilus edulis</name>
    <name type="common">Blue mussel</name>
    <dbReference type="NCBI Taxonomy" id="6550"/>
    <lineage>
        <taxon>Eukaryota</taxon>
        <taxon>Metazoa</taxon>
        <taxon>Spiralia</taxon>
        <taxon>Lophotrochozoa</taxon>
        <taxon>Mollusca</taxon>
        <taxon>Bivalvia</taxon>
        <taxon>Autobranchia</taxon>
        <taxon>Pteriomorphia</taxon>
        <taxon>Mytilida</taxon>
        <taxon>Mytiloidea</taxon>
        <taxon>Mytilidae</taxon>
        <taxon>Mytilinae</taxon>
        <taxon>Mytilus</taxon>
    </lineage>
</organism>
<keyword evidence="1" id="KW-0175">Coiled coil</keyword>
<feature type="coiled-coil region" evidence="1">
    <location>
        <begin position="108"/>
        <end position="235"/>
    </location>
</feature>
<feature type="coiled-coil region" evidence="1">
    <location>
        <begin position="291"/>
        <end position="373"/>
    </location>
</feature>
<comment type="caution">
    <text evidence="2">The sequence shown here is derived from an EMBL/GenBank/DDBJ whole genome shotgun (WGS) entry which is preliminary data.</text>
</comment>
<dbReference type="EMBL" id="CAJPWZ010001683">
    <property type="protein sequence ID" value="CAG2221529.1"/>
    <property type="molecule type" value="Genomic_DNA"/>
</dbReference>
<name>A0A8S3SL23_MYTED</name>
<evidence type="ECO:0000313" key="2">
    <source>
        <dbReference type="EMBL" id="CAG2221529.1"/>
    </source>
</evidence>
<evidence type="ECO:0000313" key="3">
    <source>
        <dbReference type="Proteomes" id="UP000683360"/>
    </source>
</evidence>
<dbReference type="Proteomes" id="UP000683360">
    <property type="component" value="Unassembled WGS sequence"/>
</dbReference>
<dbReference type="AlphaFoldDB" id="A0A8S3SL23"/>
<sequence>MSTATKVYLDILEHCQQWQKKITEMETKSDVLLFKKLKHLKTDVDQIVLKQSLDTPRPSVSYTNKELSDTDIDTLFGELTFQTEENTRDAKIAICKHTGESKRYKTATGKAKEELDTFLKDIEELQTEKIELQSMLQKQIFLIKMKNKTEQDDIKREGKSNLKLKNENNSLRDEVIEMANKRKRSSKQKVDKFQRDLKDAKDRLKDQEAISNKQMAVYEANIRDLRKQLSETESTRWENASSRRTNVCPTCEAKKQHMNRYKRQKETCYEKTRTDWKNILHTGGNDLTRQLQKTQMENNEYIELVKSLKTQIRDTEPDETSCLTTKSLEITIKNQKKLILEIQKRLIQLQNALNEAEQATKETKMMLNNCREDKIAVKALY</sequence>
<reference evidence="2" key="1">
    <citation type="submission" date="2021-03" db="EMBL/GenBank/DDBJ databases">
        <authorList>
            <person name="Bekaert M."/>
        </authorList>
    </citation>
    <scope>NUCLEOTIDE SEQUENCE</scope>
</reference>
<gene>
    <name evidence="2" type="ORF">MEDL_34936</name>
</gene>